<organism evidence="5 6">
    <name type="scientific">Paenibacillus hodogayensis</name>
    <dbReference type="NCBI Taxonomy" id="279208"/>
    <lineage>
        <taxon>Bacteria</taxon>
        <taxon>Bacillati</taxon>
        <taxon>Bacillota</taxon>
        <taxon>Bacilli</taxon>
        <taxon>Bacillales</taxon>
        <taxon>Paenibacillaceae</taxon>
        <taxon>Paenibacillus</taxon>
    </lineage>
</organism>
<accession>A0ABV5VYT1</accession>
<keyword evidence="2" id="KW-0238">DNA-binding</keyword>
<dbReference type="Proteomes" id="UP001589619">
    <property type="component" value="Unassembled WGS sequence"/>
</dbReference>
<dbReference type="RefSeq" id="WP_344901324.1">
    <property type="nucleotide sequence ID" value="NZ_BAAAYO010000001.1"/>
</dbReference>
<dbReference type="Pfam" id="PF12833">
    <property type="entry name" value="HTH_18"/>
    <property type="match status" value="1"/>
</dbReference>
<dbReference type="InterPro" id="IPR009057">
    <property type="entry name" value="Homeodomain-like_sf"/>
</dbReference>
<sequence>MRTYLDYSIGPLPFRINSLLVSPSLLRLSGLRVWRVGYLPGRTGRRRNHVCQTWALAYIVGGRGFYQLHGFSAQTVLAGSLILIPPSQIYDYGPDSGHYWDEYYVRFDGPRVGEWMNSGYFEAGTVVRVGIHHGWKFKFEAIAECLASGLPNKADRAALLLESLLYEITEALEGESPKPGQLNGRTAAILDDISNRVFRRFDANALALSHHMAVSTLRALVKQQTGFSLGEYVNLVKITEAKRLLRGTDIPVNEIAFKLGFDDPAYFSRLFRKQTGVSATTFRKSVQALSYL</sequence>
<dbReference type="PROSITE" id="PS01124">
    <property type="entry name" value="HTH_ARAC_FAMILY_2"/>
    <property type="match status" value="1"/>
</dbReference>
<dbReference type="InterPro" id="IPR020449">
    <property type="entry name" value="Tscrpt_reg_AraC-type_HTH"/>
</dbReference>
<evidence type="ECO:0000313" key="6">
    <source>
        <dbReference type="Proteomes" id="UP001589619"/>
    </source>
</evidence>
<evidence type="ECO:0000313" key="5">
    <source>
        <dbReference type="EMBL" id="MFB9753468.1"/>
    </source>
</evidence>
<reference evidence="5 6" key="1">
    <citation type="submission" date="2024-09" db="EMBL/GenBank/DDBJ databases">
        <authorList>
            <person name="Sun Q."/>
            <person name="Mori K."/>
        </authorList>
    </citation>
    <scope>NUCLEOTIDE SEQUENCE [LARGE SCALE GENOMIC DNA]</scope>
    <source>
        <strain evidence="5 6">JCM 12520</strain>
    </source>
</reference>
<protein>
    <submittedName>
        <fullName evidence="5">AraC family transcriptional regulator</fullName>
    </submittedName>
</protein>
<keyword evidence="6" id="KW-1185">Reference proteome</keyword>
<dbReference type="InterPro" id="IPR003313">
    <property type="entry name" value="AraC-bd"/>
</dbReference>
<evidence type="ECO:0000256" key="2">
    <source>
        <dbReference type="ARBA" id="ARBA00023125"/>
    </source>
</evidence>
<dbReference type="PROSITE" id="PS00041">
    <property type="entry name" value="HTH_ARAC_FAMILY_1"/>
    <property type="match status" value="1"/>
</dbReference>
<evidence type="ECO:0000259" key="4">
    <source>
        <dbReference type="PROSITE" id="PS01124"/>
    </source>
</evidence>
<dbReference type="PANTHER" id="PTHR43280">
    <property type="entry name" value="ARAC-FAMILY TRANSCRIPTIONAL REGULATOR"/>
    <property type="match status" value="1"/>
</dbReference>
<dbReference type="Pfam" id="PF02311">
    <property type="entry name" value="AraC_binding"/>
    <property type="match status" value="1"/>
</dbReference>
<dbReference type="Gene3D" id="2.60.120.280">
    <property type="entry name" value="Regulatory protein AraC"/>
    <property type="match status" value="1"/>
</dbReference>
<feature type="domain" description="HTH araC/xylS-type" evidence="4">
    <location>
        <begin position="187"/>
        <end position="285"/>
    </location>
</feature>
<dbReference type="EMBL" id="JBHMAG010000012">
    <property type="protein sequence ID" value="MFB9753468.1"/>
    <property type="molecule type" value="Genomic_DNA"/>
</dbReference>
<dbReference type="SUPFAM" id="SSF51215">
    <property type="entry name" value="Regulatory protein AraC"/>
    <property type="match status" value="1"/>
</dbReference>
<dbReference type="Gene3D" id="1.10.10.60">
    <property type="entry name" value="Homeodomain-like"/>
    <property type="match status" value="1"/>
</dbReference>
<dbReference type="InterPro" id="IPR037923">
    <property type="entry name" value="HTH-like"/>
</dbReference>
<evidence type="ECO:0000256" key="3">
    <source>
        <dbReference type="ARBA" id="ARBA00023163"/>
    </source>
</evidence>
<proteinExistence type="predicted"/>
<evidence type="ECO:0000256" key="1">
    <source>
        <dbReference type="ARBA" id="ARBA00023015"/>
    </source>
</evidence>
<keyword evidence="3" id="KW-0804">Transcription</keyword>
<name>A0ABV5VYT1_9BACL</name>
<dbReference type="SUPFAM" id="SSF46689">
    <property type="entry name" value="Homeodomain-like"/>
    <property type="match status" value="1"/>
</dbReference>
<dbReference type="PRINTS" id="PR00032">
    <property type="entry name" value="HTHARAC"/>
</dbReference>
<dbReference type="InterPro" id="IPR018062">
    <property type="entry name" value="HTH_AraC-typ_CS"/>
</dbReference>
<dbReference type="PANTHER" id="PTHR43280:SF30">
    <property type="entry name" value="MMSAB OPERON REGULATORY PROTEIN"/>
    <property type="match status" value="1"/>
</dbReference>
<dbReference type="InterPro" id="IPR018060">
    <property type="entry name" value="HTH_AraC"/>
</dbReference>
<dbReference type="SMART" id="SM00342">
    <property type="entry name" value="HTH_ARAC"/>
    <property type="match status" value="1"/>
</dbReference>
<comment type="caution">
    <text evidence="5">The sequence shown here is derived from an EMBL/GenBank/DDBJ whole genome shotgun (WGS) entry which is preliminary data.</text>
</comment>
<gene>
    <name evidence="5" type="ORF">ACFFNY_18030</name>
</gene>
<keyword evidence="1" id="KW-0805">Transcription regulation</keyword>